<dbReference type="InterPro" id="IPR007252">
    <property type="entry name" value="Nup84/Nup107"/>
</dbReference>
<organism evidence="9 10">
    <name type="scientific">Verruconis gallopava</name>
    <dbReference type="NCBI Taxonomy" id="253628"/>
    <lineage>
        <taxon>Eukaryota</taxon>
        <taxon>Fungi</taxon>
        <taxon>Dikarya</taxon>
        <taxon>Ascomycota</taxon>
        <taxon>Pezizomycotina</taxon>
        <taxon>Dothideomycetes</taxon>
        <taxon>Pleosporomycetidae</taxon>
        <taxon>Venturiales</taxon>
        <taxon>Sympoventuriaceae</taxon>
        <taxon>Verruconis</taxon>
    </lineage>
</organism>
<dbReference type="GO" id="GO:0031080">
    <property type="term" value="C:nuclear pore outer ring"/>
    <property type="evidence" value="ECO:0007669"/>
    <property type="project" value="TreeGrafter"/>
</dbReference>
<keyword evidence="3" id="KW-0653">Protein transport</keyword>
<dbReference type="GeneID" id="27313583"/>
<feature type="compositionally biased region" description="Basic residues" evidence="8">
    <location>
        <begin position="960"/>
        <end position="972"/>
    </location>
</feature>
<dbReference type="GO" id="GO:0000973">
    <property type="term" value="P:post-transcriptional tethering of RNA polymerase II gene DNA at nuclear periphery"/>
    <property type="evidence" value="ECO:0007669"/>
    <property type="project" value="TreeGrafter"/>
</dbReference>
<dbReference type="InParanoid" id="A0A0D2A9X8"/>
<comment type="subcellular location">
    <subcellularLocation>
        <location evidence="7">Nucleus</location>
        <location evidence="7">Nuclear pore complex</location>
    </subcellularLocation>
    <subcellularLocation>
        <location evidence="7">Nucleus membrane</location>
    </subcellularLocation>
</comment>
<dbReference type="STRING" id="253628.A0A0D2A9X8"/>
<feature type="compositionally biased region" description="Basic and acidic residues" evidence="8">
    <location>
        <begin position="939"/>
        <end position="952"/>
    </location>
</feature>
<keyword evidence="2" id="KW-0509">mRNA transport</keyword>
<keyword evidence="7" id="KW-0472">Membrane</keyword>
<evidence type="ECO:0000256" key="6">
    <source>
        <dbReference type="ARBA" id="ARBA00023242"/>
    </source>
</evidence>
<feature type="region of interest" description="Disordered" evidence="8">
    <location>
        <begin position="939"/>
        <end position="972"/>
    </location>
</feature>
<evidence type="ECO:0000313" key="9">
    <source>
        <dbReference type="EMBL" id="KIW03405.1"/>
    </source>
</evidence>
<proteinExistence type="inferred from homology"/>
<name>A0A0D2A9X8_9PEZI</name>
<accession>A0A0D2A9X8</accession>
<evidence type="ECO:0000256" key="2">
    <source>
        <dbReference type="ARBA" id="ARBA00022816"/>
    </source>
</evidence>
<dbReference type="AlphaFoldDB" id="A0A0D2A9X8"/>
<dbReference type="OrthoDB" id="3098at2759"/>
<evidence type="ECO:0000256" key="1">
    <source>
        <dbReference type="ARBA" id="ARBA00022448"/>
    </source>
</evidence>
<dbReference type="GO" id="GO:0006406">
    <property type="term" value="P:mRNA export from nucleus"/>
    <property type="evidence" value="ECO:0007669"/>
    <property type="project" value="TreeGrafter"/>
</dbReference>
<dbReference type="PANTHER" id="PTHR13003:SF2">
    <property type="entry name" value="NUCLEAR PORE COMPLEX PROTEIN NUP107"/>
    <property type="match status" value="1"/>
</dbReference>
<sequence length="989" mass="113426">MEFSEQQLNDIQERIGYQLETLAQHVDQWLIAKSQLDKNDSNGKFQAASRLLEQIEQVAKDKKRDLALRGRRKSRLSTSTVRRLDDFSSATASKPTALRNDDFDDELKELCKWQDEINSWDLLRILSALQYSKANPEHKREHAQRYSKLHKYSADTHLWTKFLIMEDSAREKKLVLEWLERCARDDHDDIDTVLNRFDEAMGNGETSWSHGWMSTREEIKRFKRLSSQKGATPAKAVSFRSKDSSDVLVTQLDPDAPTRQGRKLQKDDENRDRVFWFVCYGMFRRGMSWESILNWCEERNEGWRAASLGAAQDLPRNESRLCLAGPYAGALWRRMCYKASQEARADQYERATYGLLAGDVMSVEPVCQSWTDWLYVNYNSLLLSSFEEWLKKHHPERFPSIVSQKYALYDSVPQLSDDMDVDGMSTTLRILGNEKFSDKARDTVYLFQGSFVAHAFDRFAANLGIAIAQVYGASETSLLKIPPHDAPVITFYQKCAQDIDMIRLAVHAFIIYKDLGFDMRPALVDHADNIILCYINYLRELRKYEAIPTYAKCLSNEDVVAKALGRLLFDITKHAEQQRMVSLIEQADLDLVAILTEQYIYALAEAGLAPREDDQTLASFPLIEHAEMQWAGWRVSKVFENDKCRRMIGDYRTLFTNLKPSEQRIVRSLQWFFSIQAPWPVAFSALATVLKQLLNSGNIFAALAVTHAISAGKMSEHLTPLYLNQSINIFHDENEDAEDSVGDVLSGREPAASTIQPEIDSEDFIYQTQVEILKKQALSAKELQDVCNAINELIGWRLMEDVTVLRANDKEMMNIVKENLHELHKCMRPLLHNFMVRPPHEIPSESARLRTQEDLDLCRIKRAYLPPILLAYIGVLTFASTIVGPETLLRTIELANLLADPTNSDLAKTLEEAGRMNDFFKSLACAQIMLIKMRQDAAAEEKKRRRGEERRGSGPAKGRSAVRKKKSALRVKKREWRGETLDLWDVTKG</sequence>
<gene>
    <name evidence="9" type="ORF">PV09_05610</name>
</gene>
<evidence type="ECO:0000256" key="4">
    <source>
        <dbReference type="ARBA" id="ARBA00023010"/>
    </source>
</evidence>
<dbReference type="PANTHER" id="PTHR13003">
    <property type="entry name" value="NUP107-RELATED"/>
    <property type="match status" value="1"/>
</dbReference>
<reference evidence="9 10" key="1">
    <citation type="submission" date="2015-01" db="EMBL/GenBank/DDBJ databases">
        <title>The Genome Sequence of Ochroconis gallopava CBS43764.</title>
        <authorList>
            <consortium name="The Broad Institute Genomics Platform"/>
            <person name="Cuomo C."/>
            <person name="de Hoog S."/>
            <person name="Gorbushina A."/>
            <person name="Stielow B."/>
            <person name="Teixiera M."/>
            <person name="Abouelleil A."/>
            <person name="Chapman S.B."/>
            <person name="Priest M."/>
            <person name="Young S.K."/>
            <person name="Wortman J."/>
            <person name="Nusbaum C."/>
            <person name="Birren B."/>
        </authorList>
    </citation>
    <scope>NUCLEOTIDE SEQUENCE [LARGE SCALE GENOMIC DNA]</scope>
    <source>
        <strain evidence="9 10">CBS 43764</strain>
    </source>
</reference>
<dbReference type="GO" id="GO:0017056">
    <property type="term" value="F:structural constituent of nuclear pore"/>
    <property type="evidence" value="ECO:0007669"/>
    <property type="project" value="UniProtKB-UniRule"/>
</dbReference>
<dbReference type="GO" id="GO:0031965">
    <property type="term" value="C:nuclear membrane"/>
    <property type="evidence" value="ECO:0007669"/>
    <property type="project" value="UniProtKB-SubCell"/>
</dbReference>
<keyword evidence="4 7" id="KW-0811">Translocation</keyword>
<dbReference type="VEuPathDB" id="FungiDB:PV09_05610"/>
<dbReference type="HOGENOM" id="CLU_005882_1_0_1"/>
<dbReference type="Gene3D" id="1.10.3450.20">
    <property type="match status" value="1"/>
</dbReference>
<keyword evidence="5 7" id="KW-0906">Nuclear pore complex</keyword>
<keyword evidence="10" id="KW-1185">Reference proteome</keyword>
<comment type="similarity">
    <text evidence="7">Belongs to the nucleoporin Nup84/Nup107 family.</text>
</comment>
<dbReference type="RefSeq" id="XP_016213274.1">
    <property type="nucleotide sequence ID" value="XM_016359135.1"/>
</dbReference>
<evidence type="ECO:0000256" key="5">
    <source>
        <dbReference type="ARBA" id="ARBA00023132"/>
    </source>
</evidence>
<keyword evidence="1 7" id="KW-0813">Transport</keyword>
<evidence type="ECO:0000256" key="3">
    <source>
        <dbReference type="ARBA" id="ARBA00022927"/>
    </source>
</evidence>
<dbReference type="Proteomes" id="UP000053259">
    <property type="component" value="Unassembled WGS sequence"/>
</dbReference>
<dbReference type="EMBL" id="KN847545">
    <property type="protein sequence ID" value="KIW03405.1"/>
    <property type="molecule type" value="Genomic_DNA"/>
</dbReference>
<dbReference type="Pfam" id="PF04121">
    <property type="entry name" value="Nup84_Nup100"/>
    <property type="match status" value="1"/>
</dbReference>
<dbReference type="Gene3D" id="1.20.190.50">
    <property type="match status" value="1"/>
</dbReference>
<protein>
    <recommendedName>
        <fullName evidence="7">Nuclear pore complex protein</fullName>
    </recommendedName>
</protein>
<dbReference type="GO" id="GO:0006606">
    <property type="term" value="P:protein import into nucleus"/>
    <property type="evidence" value="ECO:0007669"/>
    <property type="project" value="TreeGrafter"/>
</dbReference>
<comment type="function">
    <text evidence="7">Functions as a component of the nuclear pore complex (NPC).</text>
</comment>
<evidence type="ECO:0000256" key="8">
    <source>
        <dbReference type="SAM" id="MobiDB-lite"/>
    </source>
</evidence>
<keyword evidence="6 7" id="KW-0539">Nucleus</keyword>
<comment type="subunit">
    <text evidence="7">Part of the nuclear pore complex (NPC).</text>
</comment>
<evidence type="ECO:0000313" key="10">
    <source>
        <dbReference type="Proteomes" id="UP000053259"/>
    </source>
</evidence>
<evidence type="ECO:0000256" key="7">
    <source>
        <dbReference type="RuleBase" id="RU365072"/>
    </source>
</evidence>